<organism evidence="2 3">
    <name type="scientific">Streptomyces toxytricini</name>
    <name type="common">Actinomyces toxytricini</name>
    <dbReference type="NCBI Taxonomy" id="67369"/>
    <lineage>
        <taxon>Bacteria</taxon>
        <taxon>Bacillati</taxon>
        <taxon>Actinomycetota</taxon>
        <taxon>Actinomycetes</taxon>
        <taxon>Kitasatosporales</taxon>
        <taxon>Streptomycetaceae</taxon>
        <taxon>Streptomyces</taxon>
    </lineage>
</organism>
<dbReference type="SUPFAM" id="SSF56601">
    <property type="entry name" value="beta-lactamase/transpeptidase-like"/>
    <property type="match status" value="1"/>
</dbReference>
<protein>
    <submittedName>
        <fullName evidence="2">Serine hydrolase domain-containing protein</fullName>
        <ecNumber evidence="2">3.-.-.-</ecNumber>
    </submittedName>
</protein>
<dbReference type="Gene3D" id="3.40.710.10">
    <property type="entry name" value="DD-peptidase/beta-lactamase superfamily"/>
    <property type="match status" value="1"/>
</dbReference>
<dbReference type="EMBL" id="JBIUYY010000005">
    <property type="protein sequence ID" value="MFJ2822001.1"/>
    <property type="molecule type" value="Genomic_DNA"/>
</dbReference>
<dbReference type="InterPro" id="IPR012338">
    <property type="entry name" value="Beta-lactam/transpept-like"/>
</dbReference>
<feature type="domain" description="Beta-lactamase-related" evidence="1">
    <location>
        <begin position="35"/>
        <end position="355"/>
    </location>
</feature>
<comment type="caution">
    <text evidence="2">The sequence shown here is derived from an EMBL/GenBank/DDBJ whole genome shotgun (WGS) entry which is preliminary data.</text>
</comment>
<dbReference type="GO" id="GO:0016787">
    <property type="term" value="F:hydrolase activity"/>
    <property type="evidence" value="ECO:0007669"/>
    <property type="project" value="UniProtKB-KW"/>
</dbReference>
<dbReference type="Proteomes" id="UP001617351">
    <property type="component" value="Unassembled WGS sequence"/>
</dbReference>
<evidence type="ECO:0000313" key="3">
    <source>
        <dbReference type="Proteomes" id="UP001617351"/>
    </source>
</evidence>
<dbReference type="EC" id="3.-.-.-" evidence="2"/>
<gene>
    <name evidence="2" type="ORF">ACIO7M_12925</name>
</gene>
<dbReference type="InterPro" id="IPR001466">
    <property type="entry name" value="Beta-lactam-related"/>
</dbReference>
<accession>A0ABW8EFH7</accession>
<evidence type="ECO:0000259" key="1">
    <source>
        <dbReference type="Pfam" id="PF00144"/>
    </source>
</evidence>
<reference evidence="2 3" key="1">
    <citation type="submission" date="2024-10" db="EMBL/GenBank/DDBJ databases">
        <title>The Natural Products Discovery Center: Release of the First 8490 Sequenced Strains for Exploring Actinobacteria Biosynthetic Diversity.</title>
        <authorList>
            <person name="Kalkreuter E."/>
            <person name="Kautsar S.A."/>
            <person name="Yang D."/>
            <person name="Bader C.D."/>
            <person name="Teijaro C.N."/>
            <person name="Fluegel L."/>
            <person name="Davis C.M."/>
            <person name="Simpson J.R."/>
            <person name="Lauterbach L."/>
            <person name="Steele A.D."/>
            <person name="Gui C."/>
            <person name="Meng S."/>
            <person name="Li G."/>
            <person name="Viehrig K."/>
            <person name="Ye F."/>
            <person name="Su P."/>
            <person name="Kiefer A.F."/>
            <person name="Nichols A."/>
            <person name="Cepeda A.J."/>
            <person name="Yan W."/>
            <person name="Fan B."/>
            <person name="Jiang Y."/>
            <person name="Adhikari A."/>
            <person name="Zheng C.-J."/>
            <person name="Schuster L."/>
            <person name="Cowan T.M."/>
            <person name="Smanski M.J."/>
            <person name="Chevrette M.G."/>
            <person name="De Carvalho L.P.S."/>
            <person name="Shen B."/>
        </authorList>
    </citation>
    <scope>NUCLEOTIDE SEQUENCE [LARGE SCALE GENOMIC DNA]</scope>
    <source>
        <strain evidence="2 3">NPDC087220</strain>
    </source>
</reference>
<name>A0ABW8EFH7_STRT5</name>
<dbReference type="PANTHER" id="PTHR46825:SF7">
    <property type="entry name" value="D-ALANYL-D-ALANINE CARBOXYPEPTIDASE"/>
    <property type="match status" value="1"/>
</dbReference>
<dbReference type="RefSeq" id="WP_402380941.1">
    <property type="nucleotide sequence ID" value="NZ_JBIUYY010000005.1"/>
</dbReference>
<proteinExistence type="predicted"/>
<dbReference type="InterPro" id="IPR050491">
    <property type="entry name" value="AmpC-like"/>
</dbReference>
<evidence type="ECO:0000313" key="2">
    <source>
        <dbReference type="EMBL" id="MFJ2822001.1"/>
    </source>
</evidence>
<sequence length="384" mass="40160">MLTAVGAGVLAVGAVVPQSAAAPPDPRAGVVQQGLDELVGSEGVPAALASVADGRGRSRAYTAGVGDLSTGAPVPRDGQVRIGSNSKAFTAVVVMQLVAEGRVDLDGSVDTYLPGLVRGDGIDGRRITVRRLLQHTSGLPDYTGRLSEEIRAYEPRELLALALGQKADFEPGAGWKYSNTNYVVAGLLVEEVTGRSLAAEIERRVIRRAGLRHTYVPAPAELRLRERHPKGYHRAAPDAPFLDATEWDPSWAWAAGQVVSTTSDLNRFYSALLRGRLVPRAQLDQMRTTVAAGGPFAEGSRYGLGLVSTPLSCRGAVSWGHGGSMTGYETRGGTTGDGVSVSVAVTTQPGRAVQQHMERIVDAALCAAADTGGSGGGEGERGER</sequence>
<keyword evidence="3" id="KW-1185">Reference proteome</keyword>
<dbReference type="PANTHER" id="PTHR46825">
    <property type="entry name" value="D-ALANYL-D-ALANINE-CARBOXYPEPTIDASE/ENDOPEPTIDASE AMPH"/>
    <property type="match status" value="1"/>
</dbReference>
<keyword evidence="2" id="KW-0378">Hydrolase</keyword>
<dbReference type="Pfam" id="PF00144">
    <property type="entry name" value="Beta-lactamase"/>
    <property type="match status" value="1"/>
</dbReference>